<dbReference type="PROSITE" id="PS51406">
    <property type="entry name" value="FIBRINOGEN_C_2"/>
    <property type="match status" value="1"/>
</dbReference>
<evidence type="ECO:0000259" key="8">
    <source>
        <dbReference type="PROSITE" id="PS51406"/>
    </source>
</evidence>
<proteinExistence type="predicted"/>
<keyword evidence="3" id="KW-0732">Signal</keyword>
<dbReference type="Gene3D" id="4.10.530.10">
    <property type="entry name" value="Gamma-fibrinogen Carboxyl Terminal Fragment, domain 2"/>
    <property type="match status" value="1"/>
</dbReference>
<comment type="subcellular location">
    <subcellularLocation>
        <location evidence="1">Secreted</location>
    </subcellularLocation>
</comment>
<evidence type="ECO:0000256" key="6">
    <source>
        <dbReference type="ARBA" id="ARBA00023180"/>
    </source>
</evidence>
<evidence type="ECO:0000313" key="9">
    <source>
        <dbReference type="EMBL" id="KAH0625963.1"/>
    </source>
</evidence>
<dbReference type="PANTHER" id="PTHR47221">
    <property type="entry name" value="FIBRINOGEN ALPHA CHAIN"/>
    <property type="match status" value="1"/>
</dbReference>
<protein>
    <recommendedName>
        <fullName evidence="8">Fibrinogen C-terminal domain-containing protein</fullName>
    </recommendedName>
</protein>
<keyword evidence="2" id="KW-0964">Secreted</keyword>
<evidence type="ECO:0000256" key="1">
    <source>
        <dbReference type="ARBA" id="ARBA00004613"/>
    </source>
</evidence>
<keyword evidence="10" id="KW-1185">Reference proteome</keyword>
<evidence type="ECO:0000256" key="5">
    <source>
        <dbReference type="ARBA" id="ARBA00023157"/>
    </source>
</evidence>
<dbReference type="InterPro" id="IPR036056">
    <property type="entry name" value="Fibrinogen-like_C"/>
</dbReference>
<dbReference type="EMBL" id="JAIPUX010000953">
    <property type="protein sequence ID" value="KAH0625963.1"/>
    <property type="molecule type" value="Genomic_DNA"/>
</dbReference>
<dbReference type="InterPro" id="IPR037579">
    <property type="entry name" value="FIB_ANG-like"/>
</dbReference>
<dbReference type="PANTHER" id="PTHR47221:SF6">
    <property type="entry name" value="FIBRINOGEN ALPHA CHAIN"/>
    <property type="match status" value="1"/>
</dbReference>
<dbReference type="NCBIfam" id="NF040941">
    <property type="entry name" value="GGGWT_bact"/>
    <property type="match status" value="1"/>
</dbReference>
<feature type="domain" description="Fibrinogen C-terminal" evidence="8">
    <location>
        <begin position="161"/>
        <end position="220"/>
    </location>
</feature>
<organism evidence="9 10">
    <name type="scientific">Phrynosoma platyrhinos</name>
    <name type="common">Desert horned lizard</name>
    <dbReference type="NCBI Taxonomy" id="52577"/>
    <lineage>
        <taxon>Eukaryota</taxon>
        <taxon>Metazoa</taxon>
        <taxon>Chordata</taxon>
        <taxon>Craniata</taxon>
        <taxon>Vertebrata</taxon>
        <taxon>Euteleostomi</taxon>
        <taxon>Lepidosauria</taxon>
        <taxon>Squamata</taxon>
        <taxon>Bifurcata</taxon>
        <taxon>Unidentata</taxon>
        <taxon>Episquamata</taxon>
        <taxon>Toxicofera</taxon>
        <taxon>Iguania</taxon>
        <taxon>Phrynosomatidae</taxon>
        <taxon>Phrynosomatinae</taxon>
        <taxon>Phrynosoma</taxon>
    </lineage>
</organism>
<evidence type="ECO:0000256" key="7">
    <source>
        <dbReference type="SAM" id="Coils"/>
    </source>
</evidence>
<keyword evidence="5" id="KW-1015">Disulfide bond</keyword>
<evidence type="ECO:0000256" key="2">
    <source>
        <dbReference type="ARBA" id="ARBA00022525"/>
    </source>
</evidence>
<comment type="caution">
    <text evidence="9">The sequence shown here is derived from an EMBL/GenBank/DDBJ whole genome shotgun (WGS) entry which is preliminary data.</text>
</comment>
<sequence length="225" mass="25758">IAHHHWSVSMLKREEASPEKTLLSKPNAWCLGFQFLSLPEKYRGFRGEAKSKSVGLFQTLMSRQNSKMEELLQKIKQQQYRMDKQNLQIKSLQSKVNMLLPLHIKGSDMEASKWKGSLQGSPDRPANQFPAGCHQIFLDGGQSSGVYQIQPPGSPPFEVFCDMTPGGWWFSTCGHVNLNGKYFRSIPRQRHERKQGIFWKTWKGRYYPLRATAMKIRPSELGAAS</sequence>
<dbReference type="Proteomes" id="UP000826234">
    <property type="component" value="Unassembled WGS sequence"/>
</dbReference>
<dbReference type="InterPro" id="IPR014716">
    <property type="entry name" value="Fibrinogen_a/b/g_C_1"/>
</dbReference>
<reference evidence="9 10" key="1">
    <citation type="journal article" date="2022" name="Gigascience">
        <title>A chromosome-level genome assembly and annotation of the desert horned lizard, Phrynosoma platyrhinos, provides insight into chromosomal rearrangements among reptiles.</title>
        <authorList>
            <person name="Koochekian N."/>
            <person name="Ascanio A."/>
            <person name="Farleigh K."/>
            <person name="Card D.C."/>
            <person name="Schield D.R."/>
            <person name="Castoe T.A."/>
            <person name="Jezkova T."/>
        </authorList>
    </citation>
    <scope>NUCLEOTIDE SEQUENCE [LARGE SCALE GENOMIC DNA]</scope>
    <source>
        <strain evidence="9">NK-2021</strain>
    </source>
</reference>
<dbReference type="InterPro" id="IPR002181">
    <property type="entry name" value="Fibrinogen_a/b/g_C_dom"/>
</dbReference>
<feature type="coiled-coil region" evidence="7">
    <location>
        <begin position="61"/>
        <end position="95"/>
    </location>
</feature>
<evidence type="ECO:0000256" key="4">
    <source>
        <dbReference type="ARBA" id="ARBA00023054"/>
    </source>
</evidence>
<evidence type="ECO:0000313" key="10">
    <source>
        <dbReference type="Proteomes" id="UP000826234"/>
    </source>
</evidence>
<feature type="non-terminal residue" evidence="9">
    <location>
        <position position="1"/>
    </location>
</feature>
<accession>A0ABQ7T8L5</accession>
<keyword evidence="4 7" id="KW-0175">Coiled coil</keyword>
<dbReference type="Pfam" id="PF00147">
    <property type="entry name" value="Fibrinogen_C"/>
    <property type="match status" value="1"/>
</dbReference>
<evidence type="ECO:0000256" key="3">
    <source>
        <dbReference type="ARBA" id="ARBA00022729"/>
    </source>
</evidence>
<dbReference type="SUPFAM" id="SSF56496">
    <property type="entry name" value="Fibrinogen C-terminal domain-like"/>
    <property type="match status" value="1"/>
</dbReference>
<gene>
    <name evidence="9" type="ORF">JD844_034359</name>
</gene>
<keyword evidence="6" id="KW-0325">Glycoprotein</keyword>
<dbReference type="Gene3D" id="3.90.215.10">
    <property type="entry name" value="Gamma Fibrinogen, chain A, domain 1"/>
    <property type="match status" value="1"/>
</dbReference>
<name>A0ABQ7T8L5_PHRPL</name>
<dbReference type="SMART" id="SM00186">
    <property type="entry name" value="FBG"/>
    <property type="match status" value="1"/>
</dbReference>